<dbReference type="GO" id="GO:0005829">
    <property type="term" value="C:cytosol"/>
    <property type="evidence" value="ECO:0007669"/>
    <property type="project" value="InterPro"/>
</dbReference>
<dbReference type="AlphaFoldDB" id="A0A5C6CD01"/>
<dbReference type="EMBL" id="SJPT01000005">
    <property type="protein sequence ID" value="TWU22012.1"/>
    <property type="molecule type" value="Genomic_DNA"/>
</dbReference>
<dbReference type="PRINTS" id="PR00706">
    <property type="entry name" value="PYROGLUPTASE"/>
</dbReference>
<comment type="similarity">
    <text evidence="1">Belongs to the peptidase C15 family.</text>
</comment>
<evidence type="ECO:0000256" key="4">
    <source>
        <dbReference type="ARBA" id="ARBA00022670"/>
    </source>
</evidence>
<dbReference type="InterPro" id="IPR000816">
    <property type="entry name" value="Peptidase_C15"/>
</dbReference>
<evidence type="ECO:0000256" key="7">
    <source>
        <dbReference type="ARBA" id="ARBA00030836"/>
    </source>
</evidence>
<dbReference type="Gene3D" id="3.40.630.20">
    <property type="entry name" value="Peptidase C15, pyroglutamyl peptidase I-like"/>
    <property type="match status" value="1"/>
</dbReference>
<evidence type="ECO:0000256" key="1">
    <source>
        <dbReference type="ARBA" id="ARBA00006641"/>
    </source>
</evidence>
<protein>
    <recommendedName>
        <fullName evidence="2">Pyrrolidone-carboxylate peptidase</fullName>
    </recommendedName>
    <alternativeName>
        <fullName evidence="7">5-oxoprolyl-peptidase</fullName>
    </alternativeName>
    <alternativeName>
        <fullName evidence="8">Pyroglutamyl-peptidase I</fullName>
    </alternativeName>
</protein>
<reference evidence="9 10" key="1">
    <citation type="submission" date="2019-02" db="EMBL/GenBank/DDBJ databases">
        <title>Deep-cultivation of Planctomycetes and their phenomic and genomic characterization uncovers novel biology.</title>
        <authorList>
            <person name="Wiegand S."/>
            <person name="Jogler M."/>
            <person name="Boedeker C."/>
            <person name="Pinto D."/>
            <person name="Vollmers J."/>
            <person name="Rivas-Marin E."/>
            <person name="Kohn T."/>
            <person name="Peeters S.H."/>
            <person name="Heuer A."/>
            <person name="Rast P."/>
            <person name="Oberbeckmann S."/>
            <person name="Bunk B."/>
            <person name="Jeske O."/>
            <person name="Meyerdierks A."/>
            <person name="Storesund J.E."/>
            <person name="Kallscheuer N."/>
            <person name="Luecker S."/>
            <person name="Lage O.M."/>
            <person name="Pohl T."/>
            <person name="Merkel B.J."/>
            <person name="Hornburger P."/>
            <person name="Mueller R.-W."/>
            <person name="Bruemmer F."/>
            <person name="Labrenz M."/>
            <person name="Spormann A.M."/>
            <person name="Op Den Camp H."/>
            <person name="Overmann J."/>
            <person name="Amann R."/>
            <person name="Jetten M.S.M."/>
            <person name="Mascher T."/>
            <person name="Medema M.H."/>
            <person name="Devos D.P."/>
            <person name="Kaster A.-K."/>
            <person name="Ovreas L."/>
            <person name="Rohde M."/>
            <person name="Galperin M.Y."/>
            <person name="Jogler C."/>
        </authorList>
    </citation>
    <scope>NUCLEOTIDE SEQUENCE [LARGE SCALE GENOMIC DNA]</scope>
    <source>
        <strain evidence="9 10">Pla52o</strain>
    </source>
</reference>
<evidence type="ECO:0000313" key="10">
    <source>
        <dbReference type="Proteomes" id="UP000316304"/>
    </source>
</evidence>
<name>A0A5C6CD01_9BACT</name>
<keyword evidence="6" id="KW-0788">Thiol protease</keyword>
<evidence type="ECO:0000256" key="8">
    <source>
        <dbReference type="ARBA" id="ARBA00031559"/>
    </source>
</evidence>
<dbReference type="GO" id="GO:0006508">
    <property type="term" value="P:proteolysis"/>
    <property type="evidence" value="ECO:0007669"/>
    <property type="project" value="UniProtKB-KW"/>
</dbReference>
<gene>
    <name evidence="9" type="primary">pcp</name>
    <name evidence="9" type="ORF">Pla52o_30600</name>
</gene>
<sequence length="191" mass="21224">MTRVLLTAFEPYERWTENSSWLALIELTQWYDGHADLTTRRYPVDLALMSGQLKKDLQDDYDLAIHLGQAPGIPLIKLESIGLNVRGDGTPLLKDAPAAYQSSLPLERCRDRLIESGIPCEVSHHAGTYLCNAALYLSQHFSHSFAMKTRSVFIHLPLSPAQAARDSDRLPSMSTPMVSAALAMIVETLSE</sequence>
<keyword evidence="10" id="KW-1185">Reference proteome</keyword>
<dbReference type="InterPro" id="IPR036440">
    <property type="entry name" value="Peptidase_C15-like_sf"/>
</dbReference>
<evidence type="ECO:0000256" key="3">
    <source>
        <dbReference type="ARBA" id="ARBA00022490"/>
    </source>
</evidence>
<dbReference type="PIRSF" id="PIRSF015592">
    <property type="entry name" value="Prld-crbxl_pptds"/>
    <property type="match status" value="1"/>
</dbReference>
<dbReference type="InterPro" id="IPR016125">
    <property type="entry name" value="Peptidase_C15-like"/>
</dbReference>
<keyword evidence="5 9" id="KW-0378">Hydrolase</keyword>
<evidence type="ECO:0000313" key="9">
    <source>
        <dbReference type="EMBL" id="TWU22012.1"/>
    </source>
</evidence>
<evidence type="ECO:0000256" key="5">
    <source>
        <dbReference type="ARBA" id="ARBA00022801"/>
    </source>
</evidence>
<dbReference type="SUPFAM" id="SSF53182">
    <property type="entry name" value="Pyrrolidone carboxyl peptidase (pyroglutamate aminopeptidase)"/>
    <property type="match status" value="1"/>
</dbReference>
<dbReference type="Pfam" id="PF01470">
    <property type="entry name" value="Peptidase_C15"/>
    <property type="match status" value="1"/>
</dbReference>
<dbReference type="Proteomes" id="UP000316304">
    <property type="component" value="Unassembled WGS sequence"/>
</dbReference>
<organism evidence="9 10">
    <name type="scientific">Novipirellula galeiformis</name>
    <dbReference type="NCBI Taxonomy" id="2528004"/>
    <lineage>
        <taxon>Bacteria</taxon>
        <taxon>Pseudomonadati</taxon>
        <taxon>Planctomycetota</taxon>
        <taxon>Planctomycetia</taxon>
        <taxon>Pirellulales</taxon>
        <taxon>Pirellulaceae</taxon>
        <taxon>Novipirellula</taxon>
    </lineage>
</organism>
<keyword evidence="3" id="KW-0963">Cytoplasm</keyword>
<dbReference type="CDD" id="cd00501">
    <property type="entry name" value="Peptidase_C15"/>
    <property type="match status" value="1"/>
</dbReference>
<keyword evidence="4" id="KW-0645">Protease</keyword>
<dbReference type="RefSeq" id="WP_146595271.1">
    <property type="nucleotide sequence ID" value="NZ_SJPT01000005.1"/>
</dbReference>
<evidence type="ECO:0000256" key="6">
    <source>
        <dbReference type="ARBA" id="ARBA00022807"/>
    </source>
</evidence>
<dbReference type="GO" id="GO:0016920">
    <property type="term" value="F:pyroglutamyl-peptidase activity"/>
    <property type="evidence" value="ECO:0007669"/>
    <property type="project" value="InterPro"/>
</dbReference>
<proteinExistence type="inferred from homology"/>
<evidence type="ECO:0000256" key="2">
    <source>
        <dbReference type="ARBA" id="ARBA00019191"/>
    </source>
</evidence>
<dbReference type="PANTHER" id="PTHR23402">
    <property type="entry name" value="PROTEASE FAMILY C15 PYROGLUTAMYL-PEPTIDASE I-RELATED"/>
    <property type="match status" value="1"/>
</dbReference>
<accession>A0A5C6CD01</accession>
<dbReference type="PANTHER" id="PTHR23402:SF1">
    <property type="entry name" value="PYROGLUTAMYL-PEPTIDASE I"/>
    <property type="match status" value="1"/>
</dbReference>
<comment type="caution">
    <text evidence="9">The sequence shown here is derived from an EMBL/GenBank/DDBJ whole genome shotgun (WGS) entry which is preliminary data.</text>
</comment>
<dbReference type="OrthoDB" id="9779738at2"/>